<dbReference type="PANTHER" id="PTHR45920:SF2">
    <property type="entry name" value="FH1_FH2 DOMAIN-CONTAINING PROTEIN 1"/>
    <property type="match status" value="1"/>
</dbReference>
<reference evidence="3 4" key="1">
    <citation type="submission" date="2021-06" db="EMBL/GenBank/DDBJ databases">
        <authorList>
            <person name="Palmer J.M."/>
        </authorList>
    </citation>
    <scope>NUCLEOTIDE SEQUENCE [LARGE SCALE GENOMIC DNA]</scope>
    <source>
        <strain evidence="3 4">GA_2019</strain>
        <tissue evidence="3">Muscle</tissue>
    </source>
</reference>
<evidence type="ECO:0000256" key="1">
    <source>
        <dbReference type="SAM" id="MobiDB-lite"/>
    </source>
</evidence>
<gene>
    <name evidence="3" type="ORF">GOODEAATRI_026760</name>
</gene>
<dbReference type="Gene3D" id="1.25.10.10">
    <property type="entry name" value="Leucine-rich Repeat Variant"/>
    <property type="match status" value="1"/>
</dbReference>
<name>A0ABV0PHI6_9TELE</name>
<dbReference type="Proteomes" id="UP001476798">
    <property type="component" value="Unassembled WGS sequence"/>
</dbReference>
<dbReference type="PANTHER" id="PTHR45920">
    <property type="entry name" value="FORMIN HOMOLOGY 2 DOMAIN CONTAINING, ISOFORM I"/>
    <property type="match status" value="1"/>
</dbReference>
<feature type="region of interest" description="Disordered" evidence="1">
    <location>
        <begin position="1"/>
        <end position="20"/>
    </location>
</feature>
<dbReference type="InterPro" id="IPR011989">
    <property type="entry name" value="ARM-like"/>
</dbReference>
<keyword evidence="4" id="KW-1185">Reference proteome</keyword>
<proteinExistence type="predicted"/>
<feature type="non-terminal residue" evidence="3">
    <location>
        <position position="1"/>
    </location>
</feature>
<evidence type="ECO:0000313" key="3">
    <source>
        <dbReference type="EMBL" id="MEQ2182871.1"/>
    </source>
</evidence>
<feature type="domain" description="FHOD1 N-terminal GTPase-binding" evidence="2">
    <location>
        <begin position="63"/>
        <end position="117"/>
    </location>
</feature>
<sequence length="138" mass="15365">HDASPVSFYMTPPSELPLPRPAAQVRHRAASFKLSSAEDRTTRTLSAAQTQSGRGLSAMASVTCRVQFLEDSDPFICTNFPEPRRPPTVTLEEDQPLSEQITVIHKLLGAPLKVGQTPNRTRTELRLILESEMMWFCA</sequence>
<dbReference type="InterPro" id="IPR041387">
    <property type="entry name" value="FHOD1_GBD_N"/>
</dbReference>
<comment type="caution">
    <text evidence="3">The sequence shown here is derived from an EMBL/GenBank/DDBJ whole genome shotgun (WGS) entry which is preliminary data.</text>
</comment>
<evidence type="ECO:0000313" key="4">
    <source>
        <dbReference type="Proteomes" id="UP001476798"/>
    </source>
</evidence>
<protein>
    <recommendedName>
        <fullName evidence="2">FHOD1 N-terminal GTPase-binding domain-containing protein</fullName>
    </recommendedName>
</protein>
<dbReference type="Pfam" id="PF18382">
    <property type="entry name" value="Formin_GBD_N"/>
    <property type="match status" value="1"/>
</dbReference>
<organism evidence="3 4">
    <name type="scientific">Goodea atripinnis</name>
    <dbReference type="NCBI Taxonomy" id="208336"/>
    <lineage>
        <taxon>Eukaryota</taxon>
        <taxon>Metazoa</taxon>
        <taxon>Chordata</taxon>
        <taxon>Craniata</taxon>
        <taxon>Vertebrata</taxon>
        <taxon>Euteleostomi</taxon>
        <taxon>Actinopterygii</taxon>
        <taxon>Neopterygii</taxon>
        <taxon>Teleostei</taxon>
        <taxon>Neoteleostei</taxon>
        <taxon>Acanthomorphata</taxon>
        <taxon>Ovalentaria</taxon>
        <taxon>Atherinomorphae</taxon>
        <taxon>Cyprinodontiformes</taxon>
        <taxon>Goodeidae</taxon>
        <taxon>Goodea</taxon>
    </lineage>
</organism>
<evidence type="ECO:0000259" key="2">
    <source>
        <dbReference type="Pfam" id="PF18382"/>
    </source>
</evidence>
<dbReference type="EMBL" id="JAHRIO010073337">
    <property type="protein sequence ID" value="MEQ2182871.1"/>
    <property type="molecule type" value="Genomic_DNA"/>
</dbReference>
<accession>A0ABV0PHI6</accession>